<dbReference type="Proteomes" id="UP000183447">
    <property type="component" value="Unassembled WGS sequence"/>
</dbReference>
<dbReference type="GO" id="GO:0003677">
    <property type="term" value="F:DNA binding"/>
    <property type="evidence" value="ECO:0007669"/>
    <property type="project" value="UniProtKB-KW"/>
</dbReference>
<dbReference type="InterPro" id="IPR010982">
    <property type="entry name" value="Lambda_DNA-bd_dom_sf"/>
</dbReference>
<feature type="domain" description="HTH cro/C1-type" evidence="2">
    <location>
        <begin position="22"/>
        <end position="67"/>
    </location>
</feature>
<dbReference type="CDD" id="cd00093">
    <property type="entry name" value="HTH_XRE"/>
    <property type="match status" value="1"/>
</dbReference>
<evidence type="ECO:0000259" key="2">
    <source>
        <dbReference type="PROSITE" id="PS50943"/>
    </source>
</evidence>
<dbReference type="OrthoDB" id="407979at2"/>
<evidence type="ECO:0000313" key="4">
    <source>
        <dbReference type="Proteomes" id="UP000183447"/>
    </source>
</evidence>
<organism evidence="3 4">
    <name type="scientific">Devosia enhydra</name>
    <dbReference type="NCBI Taxonomy" id="665118"/>
    <lineage>
        <taxon>Bacteria</taxon>
        <taxon>Pseudomonadati</taxon>
        <taxon>Pseudomonadota</taxon>
        <taxon>Alphaproteobacteria</taxon>
        <taxon>Hyphomicrobiales</taxon>
        <taxon>Devosiaceae</taxon>
        <taxon>Devosia</taxon>
    </lineage>
</organism>
<dbReference type="PANTHER" id="PTHR46558">
    <property type="entry name" value="TRACRIPTIONAL REGULATORY PROTEIN-RELATED-RELATED"/>
    <property type="match status" value="1"/>
</dbReference>
<dbReference type="EMBL" id="FPKU01000004">
    <property type="protein sequence ID" value="SFZ86764.1"/>
    <property type="molecule type" value="Genomic_DNA"/>
</dbReference>
<dbReference type="InterPro" id="IPR001387">
    <property type="entry name" value="Cro/C1-type_HTH"/>
</dbReference>
<keyword evidence="4" id="KW-1185">Reference proteome</keyword>
<proteinExistence type="predicted"/>
<dbReference type="STRING" id="665118.SAMN02983003_3958"/>
<dbReference type="PROSITE" id="PS50943">
    <property type="entry name" value="HTH_CROC1"/>
    <property type="match status" value="1"/>
</dbReference>
<dbReference type="Gene3D" id="1.10.260.40">
    <property type="entry name" value="lambda repressor-like DNA-binding domains"/>
    <property type="match status" value="1"/>
</dbReference>
<keyword evidence="1" id="KW-0238">DNA-binding</keyword>
<reference evidence="3 4" key="1">
    <citation type="submission" date="2016-11" db="EMBL/GenBank/DDBJ databases">
        <authorList>
            <person name="Jaros S."/>
            <person name="Januszkiewicz K."/>
            <person name="Wedrychowicz H."/>
        </authorList>
    </citation>
    <scope>NUCLEOTIDE SEQUENCE [LARGE SCALE GENOMIC DNA]</scope>
    <source>
        <strain evidence="3 4">ATCC 23634</strain>
    </source>
</reference>
<dbReference type="RefSeq" id="WP_072346732.1">
    <property type="nucleotide sequence ID" value="NZ_FPKU01000004.1"/>
</dbReference>
<dbReference type="AlphaFoldDB" id="A0A1K2I4W0"/>
<evidence type="ECO:0000256" key="1">
    <source>
        <dbReference type="ARBA" id="ARBA00023125"/>
    </source>
</evidence>
<gene>
    <name evidence="3" type="ORF">SAMN02983003_3958</name>
</gene>
<accession>A0A1K2I4W0</accession>
<evidence type="ECO:0000313" key="3">
    <source>
        <dbReference type="EMBL" id="SFZ86764.1"/>
    </source>
</evidence>
<protein>
    <submittedName>
        <fullName evidence="3">Putative transcriptional regulator</fullName>
    </submittedName>
</protein>
<sequence length="79" mass="8649">MGKGEPRIENVMRQLRFSHGEMTQQALADAVGVTRQTIIAIEAGRYSPSLEVAFRIAAAFGVPLTAVFSYRPAEGEEPR</sequence>
<dbReference type="SMART" id="SM00530">
    <property type="entry name" value="HTH_XRE"/>
    <property type="match status" value="1"/>
</dbReference>
<dbReference type="PANTHER" id="PTHR46558:SF4">
    <property type="entry name" value="DNA-BIDING PHAGE PROTEIN"/>
    <property type="match status" value="1"/>
</dbReference>
<dbReference type="Pfam" id="PF01381">
    <property type="entry name" value="HTH_3"/>
    <property type="match status" value="1"/>
</dbReference>
<dbReference type="SUPFAM" id="SSF47413">
    <property type="entry name" value="lambda repressor-like DNA-binding domains"/>
    <property type="match status" value="1"/>
</dbReference>
<name>A0A1K2I4W0_9HYPH</name>